<evidence type="ECO:0000313" key="8">
    <source>
        <dbReference type="EMBL" id="MDH8679770.1"/>
    </source>
</evidence>
<organism evidence="8 9">
    <name type="scientific">Fusibacter bizertensis</name>
    <dbReference type="NCBI Taxonomy" id="1488331"/>
    <lineage>
        <taxon>Bacteria</taxon>
        <taxon>Bacillati</taxon>
        <taxon>Bacillota</taxon>
        <taxon>Clostridia</taxon>
        <taxon>Eubacteriales</taxon>
        <taxon>Eubacteriales Family XII. Incertae Sedis</taxon>
        <taxon>Fusibacter</taxon>
    </lineage>
</organism>
<feature type="transmembrane region" description="Helical" evidence="7">
    <location>
        <begin position="296"/>
        <end position="320"/>
    </location>
</feature>
<reference evidence="8 9" key="1">
    <citation type="submission" date="2023-04" db="EMBL/GenBank/DDBJ databases">
        <title>Fusibacter bizertensis strain WBS, isolated from littoral bottom sediments of the Arctic seas - biochemical and genomic analysis.</title>
        <authorList>
            <person name="Brioukhanov A.L."/>
        </authorList>
    </citation>
    <scope>NUCLEOTIDE SEQUENCE [LARGE SCALE GENOMIC DNA]</scope>
    <source>
        <strain evidence="8 9">WBS</strain>
    </source>
</reference>
<feature type="transmembrane region" description="Helical" evidence="7">
    <location>
        <begin position="81"/>
        <end position="105"/>
    </location>
</feature>
<feature type="transmembrane region" description="Helical" evidence="7">
    <location>
        <begin position="117"/>
        <end position="134"/>
    </location>
</feature>
<dbReference type="PANTHER" id="PTHR33567:SF3">
    <property type="entry name" value="CHROMATE ION TRANSPORTER (EUROFUNG)"/>
    <property type="match status" value="1"/>
</dbReference>
<comment type="caution">
    <text evidence="8">The sequence shown here is derived from an EMBL/GenBank/DDBJ whole genome shotgun (WGS) entry which is preliminary data.</text>
</comment>
<dbReference type="PIRSF" id="PIRSF004810">
    <property type="entry name" value="ChrA"/>
    <property type="match status" value="1"/>
</dbReference>
<evidence type="ECO:0000313" key="9">
    <source>
        <dbReference type="Proteomes" id="UP001158045"/>
    </source>
</evidence>
<proteinExistence type="inferred from homology"/>
<comment type="subcellular location">
    <subcellularLocation>
        <location evidence="1">Cell membrane</location>
        <topology evidence="1">Multi-pass membrane protein</topology>
    </subcellularLocation>
</comment>
<keyword evidence="3" id="KW-1003">Cell membrane</keyword>
<evidence type="ECO:0000256" key="6">
    <source>
        <dbReference type="ARBA" id="ARBA00023136"/>
    </source>
</evidence>
<feature type="transmembrane region" description="Helical" evidence="7">
    <location>
        <begin position="332"/>
        <end position="352"/>
    </location>
</feature>
<dbReference type="InterPro" id="IPR003370">
    <property type="entry name" value="Chromate_transpt"/>
</dbReference>
<keyword evidence="4 7" id="KW-0812">Transmembrane</keyword>
<feature type="transmembrane region" description="Helical" evidence="7">
    <location>
        <begin position="364"/>
        <end position="393"/>
    </location>
</feature>
<feature type="transmembrane region" description="Helical" evidence="7">
    <location>
        <begin position="265"/>
        <end position="284"/>
    </location>
</feature>
<evidence type="ECO:0000256" key="3">
    <source>
        <dbReference type="ARBA" id="ARBA00022475"/>
    </source>
</evidence>
<comment type="similarity">
    <text evidence="2">Belongs to the chromate ion transporter (CHR) (TC 2.A.51) family.</text>
</comment>
<gene>
    <name evidence="8" type="primary">chrA</name>
    <name evidence="8" type="ORF">QE109_16550</name>
</gene>
<evidence type="ECO:0000256" key="7">
    <source>
        <dbReference type="SAM" id="Phobius"/>
    </source>
</evidence>
<feature type="transmembrane region" description="Helical" evidence="7">
    <location>
        <begin position="227"/>
        <end position="245"/>
    </location>
</feature>
<dbReference type="EMBL" id="JARYZI010000016">
    <property type="protein sequence ID" value="MDH8679770.1"/>
    <property type="molecule type" value="Genomic_DNA"/>
</dbReference>
<evidence type="ECO:0000256" key="2">
    <source>
        <dbReference type="ARBA" id="ARBA00005262"/>
    </source>
</evidence>
<evidence type="ECO:0000256" key="4">
    <source>
        <dbReference type="ARBA" id="ARBA00022692"/>
    </source>
</evidence>
<evidence type="ECO:0000256" key="5">
    <source>
        <dbReference type="ARBA" id="ARBA00022989"/>
    </source>
</evidence>
<sequence length="394" mass="43150">MTDVRNKVSRKNFLKDIFICSLGAYGGPEAHYGVFTDQLVIKKKYLTEEELVELIALCSILPGPTSTQTIVSIGYKTGGPLLAFLTMLVWALPVLVVMTLLSFLYQILERNNISQSGLRFIGPMAVGFIIVAAYRIGKKVVTDKLTILLLIFGAGVTYFIRDPWIFPTVLITGGIVSIIASKETNLWNRVQLSPPWRYLIIFAIFALGSIILTFTWDNRIVHLFESFYRYGYLVFGGGQVVVPVMHTELVQLNSYMTNGEFLTGYGLVQGLPGPMFSFSAYAGGMAARGSGIFTQVMGSIAGGVGIFLPGLLLIYFIFPIWEKLKQVKGIKISLKGINAVAGGLISVSAIILMQKSGVTLENILITLGTMVLLLTRKVPAPIIVVFVLILGFIL</sequence>
<keyword evidence="9" id="KW-1185">Reference proteome</keyword>
<name>A0ABT6NH63_9FIRM</name>
<dbReference type="Pfam" id="PF02417">
    <property type="entry name" value="Chromate_transp"/>
    <property type="match status" value="2"/>
</dbReference>
<feature type="transmembrane region" description="Helical" evidence="7">
    <location>
        <begin position="196"/>
        <end position="215"/>
    </location>
</feature>
<protein>
    <submittedName>
        <fullName evidence="8">Chromate efflux transporter</fullName>
    </submittedName>
</protein>
<dbReference type="RefSeq" id="WP_281095665.1">
    <property type="nucleotide sequence ID" value="NZ_JARYZI010000016.1"/>
</dbReference>
<feature type="transmembrane region" description="Helical" evidence="7">
    <location>
        <begin position="141"/>
        <end position="160"/>
    </location>
</feature>
<dbReference type="Proteomes" id="UP001158045">
    <property type="component" value="Unassembled WGS sequence"/>
</dbReference>
<dbReference type="NCBIfam" id="TIGR00937">
    <property type="entry name" value="2A51"/>
    <property type="match status" value="1"/>
</dbReference>
<dbReference type="InterPro" id="IPR014047">
    <property type="entry name" value="Chr_Tranpt_l_chain"/>
</dbReference>
<dbReference type="PANTHER" id="PTHR33567">
    <property type="entry name" value="CHROMATE ION TRANSPORTER (EUROFUNG)"/>
    <property type="match status" value="1"/>
</dbReference>
<keyword evidence="6 7" id="KW-0472">Membrane</keyword>
<evidence type="ECO:0000256" key="1">
    <source>
        <dbReference type="ARBA" id="ARBA00004651"/>
    </source>
</evidence>
<keyword evidence="5 7" id="KW-1133">Transmembrane helix</keyword>
<accession>A0ABT6NH63</accession>